<dbReference type="InterPro" id="IPR035906">
    <property type="entry name" value="MetI-like_sf"/>
</dbReference>
<keyword evidence="8 11" id="KW-0812">Transmembrane</keyword>
<evidence type="ECO:0000256" key="6">
    <source>
        <dbReference type="ARBA" id="ARBA00022505"/>
    </source>
</evidence>
<evidence type="ECO:0000259" key="13">
    <source>
        <dbReference type="PROSITE" id="PS50928"/>
    </source>
</evidence>
<gene>
    <name evidence="14" type="primary">modB</name>
    <name evidence="14" type="ORF">S7S_00440</name>
</gene>
<dbReference type="InterPro" id="IPR000515">
    <property type="entry name" value="MetI-like"/>
</dbReference>
<comment type="function">
    <text evidence="1 12">Part of the binding-protein-dependent transport system for molybdenum; probably responsible for the translocation of the substrate across the membrane.</text>
</comment>
<keyword evidence="10 11" id="KW-0472">Membrane</keyword>
<name>A0A0B4XJC5_9GAMM</name>
<feature type="transmembrane region" description="Helical" evidence="11">
    <location>
        <begin position="48"/>
        <end position="69"/>
    </location>
</feature>
<dbReference type="GO" id="GO:0015098">
    <property type="term" value="F:molybdate ion transmembrane transporter activity"/>
    <property type="evidence" value="ECO:0007669"/>
    <property type="project" value="UniProtKB-UniRule"/>
</dbReference>
<dbReference type="FunFam" id="1.10.3720.10:FF:000018">
    <property type="entry name" value="Molybdenum transport system permease"/>
    <property type="match status" value="1"/>
</dbReference>
<dbReference type="RefSeq" id="WP_008739063.1">
    <property type="nucleotide sequence ID" value="NZ_CP004387.1"/>
</dbReference>
<feature type="transmembrane region" description="Helical" evidence="11">
    <location>
        <begin position="135"/>
        <end position="156"/>
    </location>
</feature>
<dbReference type="AlphaFoldDB" id="A0A0B4XJC5"/>
<comment type="subcellular location">
    <subcellularLocation>
        <location evidence="2 12">Cell inner membrane</location>
        <topology evidence="2 12">Multi-pass membrane protein</topology>
    </subcellularLocation>
    <subcellularLocation>
        <location evidence="11">Cell membrane</location>
        <topology evidence="11">Multi-pass membrane protein</topology>
    </subcellularLocation>
</comment>
<dbReference type="NCBIfam" id="NF006939">
    <property type="entry name" value="PRK09421.1"/>
    <property type="match status" value="1"/>
</dbReference>
<evidence type="ECO:0000256" key="3">
    <source>
        <dbReference type="ARBA" id="ARBA00007069"/>
    </source>
</evidence>
<dbReference type="PROSITE" id="PS50928">
    <property type="entry name" value="ABC_TM1"/>
    <property type="match status" value="1"/>
</dbReference>
<organism evidence="14 15">
    <name type="scientific">Isoalcanivorax pacificus W11-5</name>
    <dbReference type="NCBI Taxonomy" id="391936"/>
    <lineage>
        <taxon>Bacteria</taxon>
        <taxon>Pseudomonadati</taxon>
        <taxon>Pseudomonadota</taxon>
        <taxon>Gammaproteobacteria</taxon>
        <taxon>Oceanospirillales</taxon>
        <taxon>Alcanivoracaceae</taxon>
        <taxon>Isoalcanivorax</taxon>
    </lineage>
</organism>
<accession>A0A0B4XJC5</accession>
<dbReference type="Pfam" id="PF00528">
    <property type="entry name" value="BPD_transp_1"/>
    <property type="match status" value="1"/>
</dbReference>
<evidence type="ECO:0000256" key="12">
    <source>
        <dbReference type="RuleBase" id="RU365097"/>
    </source>
</evidence>
<feature type="domain" description="ABC transmembrane type-1" evidence="13">
    <location>
        <begin position="10"/>
        <end position="213"/>
    </location>
</feature>
<dbReference type="PANTHER" id="PTHR30183">
    <property type="entry name" value="MOLYBDENUM TRANSPORT SYSTEM PERMEASE PROTEIN MODB"/>
    <property type="match status" value="1"/>
</dbReference>
<keyword evidence="7 12" id="KW-0997">Cell inner membrane</keyword>
<evidence type="ECO:0000256" key="2">
    <source>
        <dbReference type="ARBA" id="ARBA00004429"/>
    </source>
</evidence>
<dbReference type="CDD" id="cd06261">
    <property type="entry name" value="TM_PBP2"/>
    <property type="match status" value="1"/>
</dbReference>
<evidence type="ECO:0000313" key="15">
    <source>
        <dbReference type="Proteomes" id="UP000006764"/>
    </source>
</evidence>
<evidence type="ECO:0000256" key="10">
    <source>
        <dbReference type="ARBA" id="ARBA00023136"/>
    </source>
</evidence>
<dbReference type="InterPro" id="IPR011867">
    <property type="entry name" value="ModB_ABC"/>
</dbReference>
<dbReference type="Proteomes" id="UP000006764">
    <property type="component" value="Chromosome"/>
</dbReference>
<keyword evidence="9 11" id="KW-1133">Transmembrane helix</keyword>
<evidence type="ECO:0000313" key="14">
    <source>
        <dbReference type="EMBL" id="AJD46512.1"/>
    </source>
</evidence>
<feature type="transmembrane region" description="Helical" evidence="11">
    <location>
        <begin position="89"/>
        <end position="114"/>
    </location>
</feature>
<evidence type="ECO:0000256" key="4">
    <source>
        <dbReference type="ARBA" id="ARBA00022448"/>
    </source>
</evidence>
<evidence type="ECO:0000256" key="9">
    <source>
        <dbReference type="ARBA" id="ARBA00022989"/>
    </source>
</evidence>
<evidence type="ECO:0000256" key="5">
    <source>
        <dbReference type="ARBA" id="ARBA00022475"/>
    </source>
</evidence>
<dbReference type="NCBIfam" id="TIGR02141">
    <property type="entry name" value="modB_ABC"/>
    <property type="match status" value="1"/>
</dbReference>
<reference evidence="14 15" key="1">
    <citation type="journal article" date="2012" name="J. Bacteriol.">
        <title>Genome sequence of an alkane-degrading bacterium, Alcanivorax pacificus type strain W11-5, isolated from deep sea sediment.</title>
        <authorList>
            <person name="Lai Q."/>
            <person name="Shao Z."/>
        </authorList>
    </citation>
    <scope>NUCLEOTIDE SEQUENCE [LARGE SCALE GENOMIC DNA]</scope>
    <source>
        <strain evidence="14 15">W11-5</strain>
    </source>
</reference>
<feature type="transmembrane region" description="Helical" evidence="11">
    <location>
        <begin position="16"/>
        <end position="36"/>
    </location>
</feature>
<keyword evidence="4 11" id="KW-0813">Transport</keyword>
<dbReference type="HOGENOM" id="CLU_016047_14_3_6"/>
<evidence type="ECO:0000256" key="8">
    <source>
        <dbReference type="ARBA" id="ARBA00022692"/>
    </source>
</evidence>
<dbReference type="OrthoDB" id="9795403at2"/>
<feature type="transmembrane region" description="Helical" evidence="11">
    <location>
        <begin position="200"/>
        <end position="219"/>
    </location>
</feature>
<dbReference type="GO" id="GO:0005886">
    <property type="term" value="C:plasma membrane"/>
    <property type="evidence" value="ECO:0007669"/>
    <property type="project" value="UniProtKB-SubCell"/>
</dbReference>
<dbReference type="PANTHER" id="PTHR30183:SF3">
    <property type="entry name" value="MOLYBDENUM TRANSPORT SYSTEM PERMEASE PROTEIN MODB"/>
    <property type="match status" value="1"/>
</dbReference>
<sequence>MLTPAEGEALALSAKVAFWCMVIGLVPGVALAWLLARGRFPGKALLDALVHLPMVLPPVVPGYLLLLAFGRQGPAGQWLNETFGISLAFHWTGAVLASLVMGLPLLVQPVRLSFQLIDSRLEQASRSLGAGPWRTFLTITLPLAAPGILVGAILAFSRSLGEFGATITFVGNIAGETRTLPLAIYSYIQQPGGEAPAGRLILISVGLALAALLASNALTRRLQRQLGYRDHA</sequence>
<dbReference type="SUPFAM" id="SSF161098">
    <property type="entry name" value="MetI-like"/>
    <property type="match status" value="1"/>
</dbReference>
<keyword evidence="6 12" id="KW-0500">Molybdenum</keyword>
<evidence type="ECO:0000256" key="7">
    <source>
        <dbReference type="ARBA" id="ARBA00022519"/>
    </source>
</evidence>
<dbReference type="STRING" id="391936.S7S_00440"/>
<dbReference type="Gene3D" id="1.10.3720.10">
    <property type="entry name" value="MetI-like"/>
    <property type="match status" value="1"/>
</dbReference>
<dbReference type="EMBL" id="CP004387">
    <property type="protein sequence ID" value="AJD46512.1"/>
    <property type="molecule type" value="Genomic_DNA"/>
</dbReference>
<evidence type="ECO:0000256" key="1">
    <source>
        <dbReference type="ARBA" id="ARBA00002949"/>
    </source>
</evidence>
<evidence type="ECO:0000256" key="11">
    <source>
        <dbReference type="RuleBase" id="RU363032"/>
    </source>
</evidence>
<keyword evidence="5" id="KW-1003">Cell membrane</keyword>
<protein>
    <recommendedName>
        <fullName evidence="12">Molybdenum transport system permease</fullName>
    </recommendedName>
</protein>
<proteinExistence type="inferred from homology"/>
<keyword evidence="15" id="KW-1185">Reference proteome</keyword>
<dbReference type="KEGG" id="apac:S7S_00440"/>
<comment type="similarity">
    <text evidence="3 12">Belongs to the binding-protein-dependent transport system permease family. CysTW subfamily.</text>
</comment>